<organism evidence="1 2">
    <name type="scientific">Candidatus Muproteobacteria bacterium RBG_16_60_9</name>
    <dbReference type="NCBI Taxonomy" id="1817755"/>
    <lineage>
        <taxon>Bacteria</taxon>
        <taxon>Pseudomonadati</taxon>
        <taxon>Pseudomonadota</taxon>
        <taxon>Candidatus Muproteobacteria</taxon>
    </lineage>
</organism>
<proteinExistence type="predicted"/>
<evidence type="ECO:0000313" key="2">
    <source>
        <dbReference type="Proteomes" id="UP000179076"/>
    </source>
</evidence>
<accession>A0A1F6V0T2</accession>
<evidence type="ECO:0000313" key="1">
    <source>
        <dbReference type="EMBL" id="OGI63277.1"/>
    </source>
</evidence>
<sequence>MALLAIQAIALAHEIKHDLRQHDDSACVLHLYTKHAGGKLNADSLLPALYTANENPACVDAGMPVSAPSLGYRTRAPPVIA</sequence>
<dbReference type="EMBL" id="MFSP01000158">
    <property type="protein sequence ID" value="OGI63277.1"/>
    <property type="molecule type" value="Genomic_DNA"/>
</dbReference>
<comment type="caution">
    <text evidence="1">The sequence shown here is derived from an EMBL/GenBank/DDBJ whole genome shotgun (WGS) entry which is preliminary data.</text>
</comment>
<dbReference type="AlphaFoldDB" id="A0A1F6V0T2"/>
<name>A0A1F6V0T2_9PROT</name>
<gene>
    <name evidence="1" type="ORF">A2W18_10660</name>
</gene>
<dbReference type="Proteomes" id="UP000179076">
    <property type="component" value="Unassembled WGS sequence"/>
</dbReference>
<protein>
    <submittedName>
        <fullName evidence="1">Uncharacterized protein</fullName>
    </submittedName>
</protein>
<reference evidence="1 2" key="1">
    <citation type="journal article" date="2016" name="Nat. Commun.">
        <title>Thousands of microbial genomes shed light on interconnected biogeochemical processes in an aquifer system.</title>
        <authorList>
            <person name="Anantharaman K."/>
            <person name="Brown C.T."/>
            <person name="Hug L.A."/>
            <person name="Sharon I."/>
            <person name="Castelle C.J."/>
            <person name="Probst A.J."/>
            <person name="Thomas B.C."/>
            <person name="Singh A."/>
            <person name="Wilkins M.J."/>
            <person name="Karaoz U."/>
            <person name="Brodie E.L."/>
            <person name="Williams K.H."/>
            <person name="Hubbard S.S."/>
            <person name="Banfield J.F."/>
        </authorList>
    </citation>
    <scope>NUCLEOTIDE SEQUENCE [LARGE SCALE GENOMIC DNA]</scope>
</reference>